<dbReference type="OrthoDB" id="2387925at2759"/>
<dbReference type="EMBL" id="JAGSYN010000066">
    <property type="protein sequence ID" value="KAG7664711.1"/>
    <property type="molecule type" value="Genomic_DNA"/>
</dbReference>
<comment type="caution">
    <text evidence="3">The sequence shown here is derived from an EMBL/GenBank/DDBJ whole genome shotgun (WGS) entry which is preliminary data.</text>
</comment>
<dbReference type="GeneID" id="73468537"/>
<keyword evidence="1" id="KW-0808">Transferase</keyword>
<evidence type="ECO:0000259" key="2">
    <source>
        <dbReference type="PROSITE" id="PS51684"/>
    </source>
</evidence>
<dbReference type="InterPro" id="IPR026274">
    <property type="entry name" value="tRNA_wybutosine_synth_prot_2"/>
</dbReference>
<dbReference type="GO" id="GO:0005737">
    <property type="term" value="C:cytoplasm"/>
    <property type="evidence" value="ECO:0007669"/>
    <property type="project" value="TreeGrafter"/>
</dbReference>
<dbReference type="PROSITE" id="PS51684">
    <property type="entry name" value="SAM_MT_TRM5_TYW2"/>
    <property type="match status" value="1"/>
</dbReference>
<organism evidence="3 4">
    <name type="scientific">[Candida] subhashii</name>
    <dbReference type="NCBI Taxonomy" id="561895"/>
    <lineage>
        <taxon>Eukaryota</taxon>
        <taxon>Fungi</taxon>
        <taxon>Dikarya</taxon>
        <taxon>Ascomycota</taxon>
        <taxon>Saccharomycotina</taxon>
        <taxon>Pichiomycetes</taxon>
        <taxon>Debaryomycetaceae</taxon>
        <taxon>Spathaspora</taxon>
    </lineage>
</organism>
<sequence>MPIKLILSDSREIKTLKEYLEQNSILSKKHKIEKHDNQFHIYTTLSEITNDLSKYAHETYQEETPQIMTLYSIVNEFCVSRNIESPPESTIPKRWSIYPPMILFNSNTFDGEPWQQRFQQTETLSHDLFEHILSHQQPLFGTSDITHLAINKPIIDTDNIMRKPLNVLPLHGDFGPLVDSPAPTQQDFQQAFWCHVVQNGIYQTWAPRYTMFSRGNIKEKKRVLDNWKNLNGSVIFDFYCGIGYFSLSYLKNGGKLMCWELNPWSIEGFRRSLEYAGYKYKIIHSEEDFEYEKDFVNSDIDAYLFLESNENIPNRLKSFPEKSLPISHINLGLLPTSKAAWGIAHQLIKEKSNRDTIVRIHENVHIDDFDKIKQEAGDKFASGEVTHLEKVKTFAPDVWHLVIDLKQSVI</sequence>
<feature type="domain" description="SAM-dependent methyltransferase TRM5/TYW2-type" evidence="2">
    <location>
        <begin position="137"/>
        <end position="409"/>
    </location>
</feature>
<comment type="function">
    <text evidence="1">S-adenosyl-L-methionine-dependent transferase that acts as a component of the wybutosine biosynthesis pathway. Wybutosine is a hyper modified guanosine with a tricyclic base found at the 3'-position adjacent to the anticodon of eukaryotic phenylalanine tRNA. Catalyzes the transfer of the alpha-amino-alpha-carboxypropyl (acp) group from S-adenosyl-L-methionine to the C-7 position of 4-demethylwyosine (imG-14) to produce wybutosine-86.</text>
</comment>
<dbReference type="Proteomes" id="UP000694255">
    <property type="component" value="Unassembled WGS sequence"/>
</dbReference>
<accession>A0A8J5UQF5</accession>
<gene>
    <name evidence="3" type="ORF">J8A68_001736</name>
</gene>
<dbReference type="RefSeq" id="XP_049264943.1">
    <property type="nucleotide sequence ID" value="XM_049405414.1"/>
</dbReference>
<dbReference type="GO" id="GO:0008175">
    <property type="term" value="F:tRNA methyltransferase activity"/>
    <property type="evidence" value="ECO:0007669"/>
    <property type="project" value="TreeGrafter"/>
</dbReference>
<dbReference type="AlphaFoldDB" id="A0A8J5UQF5"/>
<proteinExistence type="inferred from homology"/>
<reference evidence="3 4" key="1">
    <citation type="journal article" date="2021" name="DNA Res.">
        <title>Genome analysis of Candida subhashii reveals its hybrid nature and dual mitochondrial genome conformations.</title>
        <authorList>
            <person name="Mixao V."/>
            <person name="Hegedusova E."/>
            <person name="Saus E."/>
            <person name="Pryszcz L.P."/>
            <person name="Cillingova A."/>
            <person name="Nosek J."/>
            <person name="Gabaldon T."/>
        </authorList>
    </citation>
    <scope>NUCLEOTIDE SEQUENCE [LARGE SCALE GENOMIC DNA]</scope>
    <source>
        <strain evidence="3 4">CBS 10753</strain>
    </source>
</reference>
<comment type="similarity">
    <text evidence="1">Belongs to the class I-like SAM-binding methyltransferase superfamily. TRM5/TYW2 family.</text>
</comment>
<keyword evidence="1" id="KW-0819">tRNA processing</keyword>
<dbReference type="PIRSF" id="PIRSF038972">
    <property type="entry name" value="Trm12"/>
    <property type="match status" value="1"/>
</dbReference>
<keyword evidence="1" id="KW-0963">Cytoplasm</keyword>
<dbReference type="GO" id="GO:0030488">
    <property type="term" value="P:tRNA methylation"/>
    <property type="evidence" value="ECO:0007669"/>
    <property type="project" value="TreeGrafter"/>
</dbReference>
<evidence type="ECO:0000313" key="4">
    <source>
        <dbReference type="Proteomes" id="UP000694255"/>
    </source>
</evidence>
<evidence type="ECO:0000256" key="1">
    <source>
        <dbReference type="PIRNR" id="PIRNR038972"/>
    </source>
</evidence>
<dbReference type="GO" id="GO:0031591">
    <property type="term" value="P:wybutosine biosynthetic process"/>
    <property type="evidence" value="ECO:0007669"/>
    <property type="project" value="TreeGrafter"/>
</dbReference>
<evidence type="ECO:0000313" key="3">
    <source>
        <dbReference type="EMBL" id="KAG7664711.1"/>
    </source>
</evidence>
<keyword evidence="1" id="KW-0949">S-adenosyl-L-methionine</keyword>
<comment type="subcellular location">
    <subcellularLocation>
        <location evidence="1">Cytoplasm</location>
    </subcellularLocation>
</comment>
<comment type="pathway">
    <text evidence="1">tRNA modification; wybutosine-tRNA(Phe) biosynthesis.</text>
</comment>
<dbReference type="InterPro" id="IPR030382">
    <property type="entry name" value="MeTrfase_TRM5/TYW2"/>
</dbReference>
<dbReference type="PANTHER" id="PTHR23245">
    <property type="entry name" value="TRNA METHYLTRANSFERASE"/>
    <property type="match status" value="1"/>
</dbReference>
<name>A0A8J5UQF5_9ASCO</name>
<keyword evidence="4" id="KW-1185">Reference proteome</keyword>
<dbReference type="PANTHER" id="PTHR23245:SF25">
    <property type="entry name" value="TRNA WYBUTOSINE-SYNTHESIZING PROTEIN 2 HOMOLOG"/>
    <property type="match status" value="1"/>
</dbReference>
<protein>
    <recommendedName>
        <fullName evidence="1">tRNA wybutosine-synthesizing protein 2</fullName>
        <shortName evidence="1">tRNA-yW-synthesizing protein 2</shortName>
    </recommendedName>
    <alternativeName>
        <fullName evidence="1">tRNA(Phe) (4-demethylwyosine(37)-C(7)) aminocarboxypropyltransferase</fullName>
    </alternativeName>
</protein>